<reference evidence="1" key="1">
    <citation type="submission" date="2020-11" db="EMBL/GenBank/DDBJ databases">
        <authorList>
            <consortium name="DOE Joint Genome Institute"/>
            <person name="Ahrendt S."/>
            <person name="Riley R."/>
            <person name="Andreopoulos W."/>
            <person name="LaButti K."/>
            <person name="Pangilinan J."/>
            <person name="Ruiz-duenas F.J."/>
            <person name="Barrasa J.M."/>
            <person name="Sanchez-Garcia M."/>
            <person name="Camarero S."/>
            <person name="Miyauchi S."/>
            <person name="Serrano A."/>
            <person name="Linde D."/>
            <person name="Babiker R."/>
            <person name="Drula E."/>
            <person name="Ayuso-Fernandez I."/>
            <person name="Pacheco R."/>
            <person name="Padilla G."/>
            <person name="Ferreira P."/>
            <person name="Barriuso J."/>
            <person name="Kellner H."/>
            <person name="Castanera R."/>
            <person name="Alfaro M."/>
            <person name="Ramirez L."/>
            <person name="Pisabarro A.G."/>
            <person name="Kuo A."/>
            <person name="Tritt A."/>
            <person name="Lipzen A."/>
            <person name="He G."/>
            <person name="Yan M."/>
            <person name="Ng V."/>
            <person name="Cullen D."/>
            <person name="Martin F."/>
            <person name="Rosso M.-N."/>
            <person name="Henrissat B."/>
            <person name="Hibbett D."/>
            <person name="Martinez A.T."/>
            <person name="Grigoriev I.V."/>
        </authorList>
    </citation>
    <scope>NUCLEOTIDE SEQUENCE</scope>
    <source>
        <strain evidence="1">AH 44721</strain>
    </source>
</reference>
<evidence type="ECO:0000313" key="2">
    <source>
        <dbReference type="Proteomes" id="UP000724874"/>
    </source>
</evidence>
<dbReference type="AlphaFoldDB" id="A0A9P5TFR9"/>
<proteinExistence type="predicted"/>
<dbReference type="Proteomes" id="UP000724874">
    <property type="component" value="Unassembled WGS sequence"/>
</dbReference>
<comment type="caution">
    <text evidence="1">The sequence shown here is derived from an EMBL/GenBank/DDBJ whole genome shotgun (WGS) entry which is preliminary data.</text>
</comment>
<organism evidence="1 2">
    <name type="scientific">Gymnopilus junonius</name>
    <name type="common">Spectacular rustgill mushroom</name>
    <name type="synonym">Gymnopilus spectabilis subsp. junonius</name>
    <dbReference type="NCBI Taxonomy" id="109634"/>
    <lineage>
        <taxon>Eukaryota</taxon>
        <taxon>Fungi</taxon>
        <taxon>Dikarya</taxon>
        <taxon>Basidiomycota</taxon>
        <taxon>Agaricomycotina</taxon>
        <taxon>Agaricomycetes</taxon>
        <taxon>Agaricomycetidae</taxon>
        <taxon>Agaricales</taxon>
        <taxon>Agaricineae</taxon>
        <taxon>Hymenogastraceae</taxon>
        <taxon>Gymnopilus</taxon>
    </lineage>
</organism>
<protein>
    <submittedName>
        <fullName evidence="1">Uncharacterized protein</fullName>
    </submittedName>
</protein>
<name>A0A9P5TFR9_GYMJU</name>
<accession>A0A9P5TFR9</accession>
<dbReference type="EMBL" id="JADNYJ010000194">
    <property type="protein sequence ID" value="KAF8875599.1"/>
    <property type="molecule type" value="Genomic_DNA"/>
</dbReference>
<keyword evidence="2" id="KW-1185">Reference proteome</keyword>
<sequence length="77" mass="8476">MLLLDSLDYDIALTIFGGISGDLDAYADKSSIPSSDFDLPILNRVFSILSFATVDSDPGPARLRSQSSFYGLRRRMI</sequence>
<gene>
    <name evidence="1" type="ORF">CPB84DRAFT_1796407</name>
</gene>
<evidence type="ECO:0000313" key="1">
    <source>
        <dbReference type="EMBL" id="KAF8875599.1"/>
    </source>
</evidence>